<gene>
    <name evidence="3" type="ORF">GSY69_13560</name>
</gene>
<dbReference type="Proteomes" id="UP000469215">
    <property type="component" value="Unassembled WGS sequence"/>
</dbReference>
<accession>A0A6N9HAB1</accession>
<dbReference type="SUPFAM" id="SSF143011">
    <property type="entry name" value="RelE-like"/>
    <property type="match status" value="1"/>
</dbReference>
<dbReference type="PANTHER" id="PTHR35601">
    <property type="entry name" value="TOXIN RELE"/>
    <property type="match status" value="1"/>
</dbReference>
<comment type="similarity">
    <text evidence="1">Belongs to the RelE toxin family.</text>
</comment>
<keyword evidence="2" id="KW-1277">Toxin-antitoxin system</keyword>
<dbReference type="Pfam" id="PF05016">
    <property type="entry name" value="ParE_toxin"/>
    <property type="match status" value="1"/>
</dbReference>
<keyword evidence="4" id="KW-1185">Reference proteome</keyword>
<dbReference type="RefSeq" id="WP_160954359.1">
    <property type="nucleotide sequence ID" value="NZ_WWEQ01000106.1"/>
</dbReference>
<dbReference type="NCBIfam" id="TIGR02385">
    <property type="entry name" value="RelE_StbE"/>
    <property type="match status" value="1"/>
</dbReference>
<evidence type="ECO:0000313" key="3">
    <source>
        <dbReference type="EMBL" id="MYM20959.1"/>
    </source>
</evidence>
<evidence type="ECO:0000256" key="1">
    <source>
        <dbReference type="ARBA" id="ARBA00006226"/>
    </source>
</evidence>
<sequence length="87" mass="10011">MAWTIEYTGQAVKTLRKLDKPLARRITSYLRDVAVLSDPRDRGKGLTGPLAGLWRYRVGDYRIICDLNDEHLVIIAVAIDHRSQVYR</sequence>
<protein>
    <submittedName>
        <fullName evidence="3">Type II toxin-antitoxin system mRNA interferase toxin, RelE/StbE family</fullName>
    </submittedName>
</protein>
<proteinExistence type="inferred from homology"/>
<name>A0A6N9HAB1_9MICO</name>
<dbReference type="InterPro" id="IPR007712">
    <property type="entry name" value="RelE/ParE_toxin"/>
</dbReference>
<dbReference type="Gene3D" id="3.30.2310.20">
    <property type="entry name" value="RelE-like"/>
    <property type="match status" value="1"/>
</dbReference>
<dbReference type="EMBL" id="WWEQ01000106">
    <property type="protein sequence ID" value="MYM20959.1"/>
    <property type="molecule type" value="Genomic_DNA"/>
</dbReference>
<comment type="caution">
    <text evidence="3">The sequence shown here is derived from an EMBL/GenBank/DDBJ whole genome shotgun (WGS) entry which is preliminary data.</text>
</comment>
<dbReference type="AlphaFoldDB" id="A0A6N9HAB1"/>
<organism evidence="3 4">
    <name type="scientific">Brevibacterium rongguiense</name>
    <dbReference type="NCBI Taxonomy" id="2695267"/>
    <lineage>
        <taxon>Bacteria</taxon>
        <taxon>Bacillati</taxon>
        <taxon>Actinomycetota</taxon>
        <taxon>Actinomycetes</taxon>
        <taxon>Micrococcales</taxon>
        <taxon>Brevibacteriaceae</taxon>
        <taxon>Brevibacterium</taxon>
    </lineage>
</organism>
<dbReference type="PANTHER" id="PTHR35601:SF1">
    <property type="entry name" value="TOXIN RELE"/>
    <property type="match status" value="1"/>
</dbReference>
<evidence type="ECO:0000313" key="4">
    <source>
        <dbReference type="Proteomes" id="UP000469215"/>
    </source>
</evidence>
<dbReference type="InterPro" id="IPR035093">
    <property type="entry name" value="RelE/ParE_toxin_dom_sf"/>
</dbReference>
<evidence type="ECO:0000256" key="2">
    <source>
        <dbReference type="ARBA" id="ARBA00022649"/>
    </source>
</evidence>
<reference evidence="3 4" key="1">
    <citation type="submission" date="2020-01" db="EMBL/GenBank/DDBJ databases">
        <authorList>
            <person name="Deng T."/>
        </authorList>
    </citation>
    <scope>NUCLEOTIDE SEQUENCE [LARGE SCALE GENOMIC DNA]</scope>
    <source>
        <strain evidence="3 4">5221</strain>
    </source>
</reference>